<dbReference type="InterPro" id="IPR036691">
    <property type="entry name" value="Endo/exonu/phosph_ase_sf"/>
</dbReference>
<dbReference type="Proteomes" id="UP000838756">
    <property type="component" value="Unassembled WGS sequence"/>
</dbReference>
<accession>A0A8S4QXQ5</accession>
<dbReference type="InterPro" id="IPR005135">
    <property type="entry name" value="Endo/exonuclease/phosphatase"/>
</dbReference>
<dbReference type="Gene3D" id="3.60.10.10">
    <property type="entry name" value="Endonuclease/exonuclease/phosphatase"/>
    <property type="match status" value="1"/>
</dbReference>
<keyword evidence="3" id="KW-1185">Reference proteome</keyword>
<dbReference type="SUPFAM" id="SSF56219">
    <property type="entry name" value="DNase I-like"/>
    <property type="match status" value="1"/>
</dbReference>
<feature type="domain" description="Endonuclease/exonuclease/phosphatase" evidence="1">
    <location>
        <begin position="9"/>
        <end position="94"/>
    </location>
</feature>
<dbReference type="AlphaFoldDB" id="A0A8S4QXQ5"/>
<evidence type="ECO:0000313" key="2">
    <source>
        <dbReference type="EMBL" id="CAH2226867.1"/>
    </source>
</evidence>
<protein>
    <submittedName>
        <fullName evidence="2">Jg27747 protein</fullName>
    </submittedName>
</protein>
<proteinExistence type="predicted"/>
<reference evidence="2" key="1">
    <citation type="submission" date="2022-03" db="EMBL/GenBank/DDBJ databases">
        <authorList>
            <person name="Lindestad O."/>
        </authorList>
    </citation>
    <scope>NUCLEOTIDE SEQUENCE</scope>
</reference>
<evidence type="ECO:0000259" key="1">
    <source>
        <dbReference type="Pfam" id="PF14529"/>
    </source>
</evidence>
<dbReference type="Pfam" id="PF14529">
    <property type="entry name" value="Exo_endo_phos_2"/>
    <property type="match status" value="1"/>
</dbReference>
<sequence length="126" mass="14508">MSLTPKPLVLASLYMPIEQQIPPKDLTDLITHCEENDKDLTISVDINAHLWGSTTTNKRGEQLVFYQLTTNLTILNKGTEPTFMSSRYQTFIDCRPKAKVSLTTETKFRDMIENARKYKKTMSFDN</sequence>
<dbReference type="EMBL" id="CAKXAJ010022146">
    <property type="protein sequence ID" value="CAH2226867.1"/>
    <property type="molecule type" value="Genomic_DNA"/>
</dbReference>
<dbReference type="GO" id="GO:0003824">
    <property type="term" value="F:catalytic activity"/>
    <property type="evidence" value="ECO:0007669"/>
    <property type="project" value="InterPro"/>
</dbReference>
<comment type="caution">
    <text evidence="2">The sequence shown here is derived from an EMBL/GenBank/DDBJ whole genome shotgun (WGS) entry which is preliminary data.</text>
</comment>
<evidence type="ECO:0000313" key="3">
    <source>
        <dbReference type="Proteomes" id="UP000838756"/>
    </source>
</evidence>
<dbReference type="OrthoDB" id="6932013at2759"/>
<organism evidence="2 3">
    <name type="scientific">Pararge aegeria aegeria</name>
    <dbReference type="NCBI Taxonomy" id="348720"/>
    <lineage>
        <taxon>Eukaryota</taxon>
        <taxon>Metazoa</taxon>
        <taxon>Ecdysozoa</taxon>
        <taxon>Arthropoda</taxon>
        <taxon>Hexapoda</taxon>
        <taxon>Insecta</taxon>
        <taxon>Pterygota</taxon>
        <taxon>Neoptera</taxon>
        <taxon>Endopterygota</taxon>
        <taxon>Lepidoptera</taxon>
        <taxon>Glossata</taxon>
        <taxon>Ditrysia</taxon>
        <taxon>Papilionoidea</taxon>
        <taxon>Nymphalidae</taxon>
        <taxon>Satyrinae</taxon>
        <taxon>Satyrini</taxon>
        <taxon>Parargina</taxon>
        <taxon>Pararge</taxon>
    </lineage>
</organism>
<name>A0A8S4QXQ5_9NEOP</name>
<gene>
    <name evidence="2" type="primary">jg27747</name>
    <name evidence="2" type="ORF">PAEG_LOCUS7526</name>
</gene>